<feature type="transmembrane region" description="Helical" evidence="8">
    <location>
        <begin position="130"/>
        <end position="149"/>
    </location>
</feature>
<dbReference type="OrthoDB" id="1099at2759"/>
<dbReference type="RefSeq" id="XP_007754842.1">
    <property type="nucleotide sequence ID" value="XM_007756652.1"/>
</dbReference>
<keyword evidence="5 8" id="KW-0812">Transmembrane</keyword>
<feature type="transmembrane region" description="Helical" evidence="8">
    <location>
        <begin position="161"/>
        <end position="188"/>
    </location>
</feature>
<feature type="transmembrane region" description="Helical" evidence="8">
    <location>
        <begin position="97"/>
        <end position="118"/>
    </location>
</feature>
<dbReference type="PANTHER" id="PTHR31686:SF1">
    <property type="entry name" value="SULFITE EFFLUX PUMP SSU1"/>
    <property type="match status" value="1"/>
</dbReference>
<dbReference type="PANTHER" id="PTHR31686">
    <property type="match status" value="1"/>
</dbReference>
<evidence type="ECO:0000313" key="9">
    <source>
        <dbReference type="EMBL" id="EXJ62188.1"/>
    </source>
</evidence>
<protein>
    <recommendedName>
        <fullName evidence="11">Sulfite efflux pump SSU1</fullName>
    </recommendedName>
</protein>
<dbReference type="AlphaFoldDB" id="W9W2K3"/>
<dbReference type="VEuPathDB" id="FungiDB:A1O7_02621"/>
<keyword evidence="6 8" id="KW-1133">Transmembrane helix</keyword>
<dbReference type="InterPro" id="IPR051629">
    <property type="entry name" value="Sulfite_efflux_TDT"/>
</dbReference>
<comment type="caution">
    <text evidence="9">The sequence shown here is derived from an EMBL/GenBank/DDBJ whole genome shotgun (WGS) entry which is preliminary data.</text>
</comment>
<accession>W9W2K3</accession>
<gene>
    <name evidence="9" type="ORF">A1O7_02621</name>
</gene>
<keyword evidence="3" id="KW-0813">Transport</keyword>
<evidence type="ECO:0008006" key="11">
    <source>
        <dbReference type="Google" id="ProtNLM"/>
    </source>
</evidence>
<keyword evidence="10" id="KW-1185">Reference proteome</keyword>
<dbReference type="GeneID" id="19177227"/>
<comment type="subcellular location">
    <subcellularLocation>
        <location evidence="1">Cell membrane</location>
        <topology evidence="1">Multi-pass membrane protein</topology>
    </subcellularLocation>
</comment>
<dbReference type="InterPro" id="IPR004695">
    <property type="entry name" value="SLAC1/Mae1/Ssu1/TehA"/>
</dbReference>
<dbReference type="InterPro" id="IPR038665">
    <property type="entry name" value="Voltage-dep_anion_channel_sf"/>
</dbReference>
<feature type="transmembrane region" description="Helical" evidence="8">
    <location>
        <begin position="73"/>
        <end position="91"/>
    </location>
</feature>
<evidence type="ECO:0000256" key="6">
    <source>
        <dbReference type="ARBA" id="ARBA00022989"/>
    </source>
</evidence>
<dbReference type="eggNOG" id="ENOG502QT02">
    <property type="taxonomic scope" value="Eukaryota"/>
</dbReference>
<organism evidence="9 10">
    <name type="scientific">Cladophialophora yegresii CBS 114405</name>
    <dbReference type="NCBI Taxonomy" id="1182544"/>
    <lineage>
        <taxon>Eukaryota</taxon>
        <taxon>Fungi</taxon>
        <taxon>Dikarya</taxon>
        <taxon>Ascomycota</taxon>
        <taxon>Pezizomycotina</taxon>
        <taxon>Eurotiomycetes</taxon>
        <taxon>Chaetothyriomycetidae</taxon>
        <taxon>Chaetothyriales</taxon>
        <taxon>Herpotrichiellaceae</taxon>
        <taxon>Cladophialophora</taxon>
    </lineage>
</organism>
<comment type="similarity">
    <text evidence="2">Belongs to the tellurite-resistance/dicarboxylate transporter (TDT) family.</text>
</comment>
<evidence type="ECO:0000256" key="4">
    <source>
        <dbReference type="ARBA" id="ARBA00022475"/>
    </source>
</evidence>
<dbReference type="HOGENOM" id="CLU_030057_4_0_1"/>
<keyword evidence="4" id="KW-1003">Cell membrane</keyword>
<reference evidence="9 10" key="1">
    <citation type="submission" date="2013-03" db="EMBL/GenBank/DDBJ databases">
        <title>The Genome Sequence of Cladophialophora yegresii CBS 114405.</title>
        <authorList>
            <consortium name="The Broad Institute Genomics Platform"/>
            <person name="Cuomo C."/>
            <person name="de Hoog S."/>
            <person name="Gorbushina A."/>
            <person name="Walker B."/>
            <person name="Young S.K."/>
            <person name="Zeng Q."/>
            <person name="Gargeya S."/>
            <person name="Fitzgerald M."/>
            <person name="Haas B."/>
            <person name="Abouelleil A."/>
            <person name="Allen A.W."/>
            <person name="Alvarado L."/>
            <person name="Arachchi H.M."/>
            <person name="Berlin A.M."/>
            <person name="Chapman S.B."/>
            <person name="Gainer-Dewar J."/>
            <person name="Goldberg J."/>
            <person name="Griggs A."/>
            <person name="Gujja S."/>
            <person name="Hansen M."/>
            <person name="Howarth C."/>
            <person name="Imamovic A."/>
            <person name="Ireland A."/>
            <person name="Larimer J."/>
            <person name="McCowan C."/>
            <person name="Murphy C."/>
            <person name="Pearson M."/>
            <person name="Poon T.W."/>
            <person name="Priest M."/>
            <person name="Roberts A."/>
            <person name="Saif S."/>
            <person name="Shea T."/>
            <person name="Sisk P."/>
            <person name="Sykes S."/>
            <person name="Wortman J."/>
            <person name="Nusbaum C."/>
            <person name="Birren B."/>
        </authorList>
    </citation>
    <scope>NUCLEOTIDE SEQUENCE [LARGE SCALE GENOMIC DNA]</scope>
    <source>
        <strain evidence="9 10">CBS 114405</strain>
    </source>
</reference>
<evidence type="ECO:0000256" key="1">
    <source>
        <dbReference type="ARBA" id="ARBA00004651"/>
    </source>
</evidence>
<dbReference type="GO" id="GO:0000319">
    <property type="term" value="F:sulfite transmembrane transporter activity"/>
    <property type="evidence" value="ECO:0007669"/>
    <property type="project" value="TreeGrafter"/>
</dbReference>
<dbReference type="Pfam" id="PF03595">
    <property type="entry name" value="SLAC1"/>
    <property type="match status" value="1"/>
</dbReference>
<evidence type="ECO:0000256" key="7">
    <source>
        <dbReference type="ARBA" id="ARBA00023136"/>
    </source>
</evidence>
<keyword evidence="7 8" id="KW-0472">Membrane</keyword>
<feature type="transmembrane region" description="Helical" evidence="8">
    <location>
        <begin position="20"/>
        <end position="41"/>
    </location>
</feature>
<evidence type="ECO:0000256" key="2">
    <source>
        <dbReference type="ARBA" id="ARBA00008566"/>
    </source>
</evidence>
<evidence type="ECO:0000313" key="10">
    <source>
        <dbReference type="Proteomes" id="UP000019473"/>
    </source>
</evidence>
<dbReference type="EMBL" id="AMGW01000002">
    <property type="protein sequence ID" value="EXJ62188.1"/>
    <property type="molecule type" value="Genomic_DNA"/>
</dbReference>
<dbReference type="GO" id="GO:0005886">
    <property type="term" value="C:plasma membrane"/>
    <property type="evidence" value="ECO:0007669"/>
    <property type="project" value="UniProtKB-SubCell"/>
</dbReference>
<evidence type="ECO:0000256" key="8">
    <source>
        <dbReference type="SAM" id="Phobius"/>
    </source>
</evidence>
<evidence type="ECO:0000256" key="5">
    <source>
        <dbReference type="ARBA" id="ARBA00022692"/>
    </source>
</evidence>
<dbReference type="Proteomes" id="UP000019473">
    <property type="component" value="Unassembled WGS sequence"/>
</dbReference>
<evidence type="ECO:0000256" key="3">
    <source>
        <dbReference type="ARBA" id="ARBA00022448"/>
    </source>
</evidence>
<name>W9W2K3_9EURO</name>
<dbReference type="Gene3D" id="1.50.10.150">
    <property type="entry name" value="Voltage-dependent anion channel"/>
    <property type="match status" value="1"/>
</dbReference>
<sequence>MGTSIVSSLLFNLPYNGTWLYWISIVIFCLNVTLFTIFWAISRLEIHLLSRIVSIHDRPPVQSLFTGPFPMDLATIVNMVVFVCVPAWGPWATTLAWTLWWIDAVLAAMACFFLPFVVMYKHDSELSQITAVWLLPIVSTIVAAATGGIGAEILPNQQHQLWTIIVSYVLWGTGFCAILSMSFIVGCWG</sequence>
<proteinExistence type="inferred from homology"/>